<dbReference type="Pfam" id="PF13185">
    <property type="entry name" value="GAF_2"/>
    <property type="match status" value="1"/>
</dbReference>
<dbReference type="PIRSF" id="PIRSF036625">
    <property type="entry name" value="GAF_ANTAR"/>
    <property type="match status" value="1"/>
</dbReference>
<dbReference type="InterPro" id="IPR012074">
    <property type="entry name" value="GAF_ANTAR"/>
</dbReference>
<dbReference type="GO" id="GO:0003723">
    <property type="term" value="F:RNA binding"/>
    <property type="evidence" value="ECO:0007669"/>
    <property type="project" value="InterPro"/>
</dbReference>
<keyword evidence="3" id="KW-0805">Transcription regulation</keyword>
<evidence type="ECO:0000259" key="5">
    <source>
        <dbReference type="PROSITE" id="PS50921"/>
    </source>
</evidence>
<dbReference type="Proteomes" id="UP000321181">
    <property type="component" value="Unassembled WGS sequence"/>
</dbReference>
<organism evidence="6 7">
    <name type="scientific">Cellulomonas aerilata</name>
    <dbReference type="NCBI Taxonomy" id="515326"/>
    <lineage>
        <taxon>Bacteria</taxon>
        <taxon>Bacillati</taxon>
        <taxon>Actinomycetota</taxon>
        <taxon>Actinomycetes</taxon>
        <taxon>Micrococcales</taxon>
        <taxon>Cellulomonadaceae</taxon>
        <taxon>Cellulomonas</taxon>
    </lineage>
</organism>
<dbReference type="InterPro" id="IPR029016">
    <property type="entry name" value="GAF-like_dom_sf"/>
</dbReference>
<evidence type="ECO:0000313" key="7">
    <source>
        <dbReference type="Proteomes" id="UP000321181"/>
    </source>
</evidence>
<evidence type="ECO:0000313" key="6">
    <source>
        <dbReference type="EMBL" id="GEO33973.1"/>
    </source>
</evidence>
<dbReference type="AlphaFoldDB" id="A0A512DBY5"/>
<dbReference type="Gene3D" id="1.10.10.10">
    <property type="entry name" value="Winged helix-like DNA-binding domain superfamily/Winged helix DNA-binding domain"/>
    <property type="match status" value="1"/>
</dbReference>
<dbReference type="OrthoDB" id="3683444at2"/>
<evidence type="ECO:0000256" key="2">
    <source>
        <dbReference type="ARBA" id="ARBA00022777"/>
    </source>
</evidence>
<dbReference type="InterPro" id="IPR005561">
    <property type="entry name" value="ANTAR"/>
</dbReference>
<evidence type="ECO:0000256" key="4">
    <source>
        <dbReference type="ARBA" id="ARBA00023163"/>
    </source>
</evidence>
<keyword evidence="7" id="KW-1185">Reference proteome</keyword>
<dbReference type="SMART" id="SM01012">
    <property type="entry name" value="ANTAR"/>
    <property type="match status" value="1"/>
</dbReference>
<dbReference type="PROSITE" id="PS50921">
    <property type="entry name" value="ANTAR"/>
    <property type="match status" value="1"/>
</dbReference>
<proteinExistence type="predicted"/>
<keyword evidence="2" id="KW-0418">Kinase</keyword>
<gene>
    <name evidence="6" type="ORF">CAE01nite_16980</name>
</gene>
<dbReference type="SUPFAM" id="SSF55781">
    <property type="entry name" value="GAF domain-like"/>
    <property type="match status" value="1"/>
</dbReference>
<name>A0A512DBY5_9CELL</name>
<dbReference type="SUPFAM" id="SSF52172">
    <property type="entry name" value="CheY-like"/>
    <property type="match status" value="1"/>
</dbReference>
<feature type="domain" description="ANTAR" evidence="5">
    <location>
        <begin position="169"/>
        <end position="230"/>
    </location>
</feature>
<dbReference type="InterPro" id="IPR036388">
    <property type="entry name" value="WH-like_DNA-bd_sf"/>
</dbReference>
<dbReference type="RefSeq" id="WP_146902830.1">
    <property type="nucleotide sequence ID" value="NZ_BAAARM010000003.1"/>
</dbReference>
<keyword evidence="1" id="KW-0808">Transferase</keyword>
<evidence type="ECO:0000256" key="3">
    <source>
        <dbReference type="ARBA" id="ARBA00023015"/>
    </source>
</evidence>
<dbReference type="GO" id="GO:0016301">
    <property type="term" value="F:kinase activity"/>
    <property type="evidence" value="ECO:0007669"/>
    <property type="project" value="UniProtKB-KW"/>
</dbReference>
<sequence length="250" mass="26665">MADDREHRIIEAFVELADSLASGYDAVDLLDRLAHSCVGVLDVAAAGLLLADDHGRLHVLAASSQAARELEVFQLQSDEGPCRDCYHSGTPVYVPALDEVTDRWPRFAPYAISAGFTSVHAVPLRLRSDTLGALGLFGTTVGALGDRDKALGQALADVATVALVQEHAAADREVVAQQLQAALNSRVALEQAKGVVAYVGDLGVNQAFDVLRRYARDHNLRLTEVAAGVVNRDLTAQQVLAHARARSPVT</sequence>
<evidence type="ECO:0000256" key="1">
    <source>
        <dbReference type="ARBA" id="ARBA00022679"/>
    </source>
</evidence>
<keyword evidence="4" id="KW-0804">Transcription</keyword>
<accession>A0A512DBY5</accession>
<dbReference type="InterPro" id="IPR011006">
    <property type="entry name" value="CheY-like_superfamily"/>
</dbReference>
<dbReference type="EMBL" id="BJYY01000013">
    <property type="protein sequence ID" value="GEO33973.1"/>
    <property type="molecule type" value="Genomic_DNA"/>
</dbReference>
<reference evidence="6 7" key="1">
    <citation type="submission" date="2019-07" db="EMBL/GenBank/DDBJ databases">
        <title>Whole genome shotgun sequence of Cellulomonas aerilata NBRC 106308.</title>
        <authorList>
            <person name="Hosoyama A."/>
            <person name="Uohara A."/>
            <person name="Ohji S."/>
            <person name="Ichikawa N."/>
        </authorList>
    </citation>
    <scope>NUCLEOTIDE SEQUENCE [LARGE SCALE GENOMIC DNA]</scope>
    <source>
        <strain evidence="6 7">NBRC 106308</strain>
    </source>
</reference>
<dbReference type="Gene3D" id="3.30.450.40">
    <property type="match status" value="1"/>
</dbReference>
<dbReference type="Pfam" id="PF03861">
    <property type="entry name" value="ANTAR"/>
    <property type="match status" value="1"/>
</dbReference>
<protein>
    <submittedName>
        <fullName evidence="6">Transcriptional regulator</fullName>
    </submittedName>
</protein>
<comment type="caution">
    <text evidence="6">The sequence shown here is derived from an EMBL/GenBank/DDBJ whole genome shotgun (WGS) entry which is preliminary data.</text>
</comment>
<dbReference type="InterPro" id="IPR003018">
    <property type="entry name" value="GAF"/>
</dbReference>